<evidence type="ECO:0000313" key="2">
    <source>
        <dbReference type="EMBL" id="SEM69728.1"/>
    </source>
</evidence>
<dbReference type="PROSITE" id="PS50011">
    <property type="entry name" value="PROTEIN_KINASE_DOM"/>
    <property type="match status" value="1"/>
</dbReference>
<sequence length="289" mass="30739">MHHPPADRAPASCPAIALAAAEEVCGPVTLEPVTDRRGSAVWRATGPSGTAAVKAGTQMGADITEREATVLGRLPGYTVACGRDGDTAWLVTPWWDGPSTWEVFAPVRAGIQDRAALLAAAQLCRTVADLHADGWVHCDLQPEHAIHTSGGVRLLDWSWAWSPDFPPSPLFRGGLPHLLAPELAASISVGIQPVQPGPACETYTLAALLWRCTTGGWPLDYAAHDLDPDQLRAPQLRALIANRAIPLTKPATWPALLNVLRPALLAPRTQRPRAADLAARIAALALEAR</sequence>
<dbReference type="GO" id="GO:0005524">
    <property type="term" value="F:ATP binding"/>
    <property type="evidence" value="ECO:0007669"/>
    <property type="project" value="InterPro"/>
</dbReference>
<accession>A0A1H8AIS8</accession>
<protein>
    <recommendedName>
        <fullName evidence="1">Protein kinase domain-containing protein</fullName>
    </recommendedName>
</protein>
<dbReference type="Gene3D" id="1.10.510.10">
    <property type="entry name" value="Transferase(Phosphotransferase) domain 1"/>
    <property type="match status" value="1"/>
</dbReference>
<dbReference type="STRING" id="235985.SAMN05414137_1452"/>
<dbReference type="Proteomes" id="UP000183015">
    <property type="component" value="Unassembled WGS sequence"/>
</dbReference>
<keyword evidence="3" id="KW-1185">Reference proteome</keyword>
<dbReference type="eggNOG" id="COG0515">
    <property type="taxonomic scope" value="Bacteria"/>
</dbReference>
<dbReference type="OrthoDB" id="2988131at2"/>
<dbReference type="InterPro" id="IPR000719">
    <property type="entry name" value="Prot_kinase_dom"/>
</dbReference>
<proteinExistence type="predicted"/>
<dbReference type="InterPro" id="IPR011009">
    <property type="entry name" value="Kinase-like_dom_sf"/>
</dbReference>
<reference evidence="3" key="1">
    <citation type="submission" date="2016-10" db="EMBL/GenBank/DDBJ databases">
        <authorList>
            <person name="Varghese N."/>
        </authorList>
    </citation>
    <scope>NUCLEOTIDE SEQUENCE [LARGE SCALE GENOMIC DNA]</scope>
    <source>
        <strain evidence="3">DSM 45096 / BCRC 16803 / CGMCC 4.1857 / CIP 109030 / JCM 12277 / KCTC 19219 / NBRC 100920 / 33214</strain>
    </source>
</reference>
<organism evidence="2 3">
    <name type="scientific">Streptacidiphilus jiangxiensis</name>
    <dbReference type="NCBI Taxonomy" id="235985"/>
    <lineage>
        <taxon>Bacteria</taxon>
        <taxon>Bacillati</taxon>
        <taxon>Actinomycetota</taxon>
        <taxon>Actinomycetes</taxon>
        <taxon>Kitasatosporales</taxon>
        <taxon>Streptomycetaceae</taxon>
        <taxon>Streptacidiphilus</taxon>
    </lineage>
</organism>
<evidence type="ECO:0000259" key="1">
    <source>
        <dbReference type="PROSITE" id="PS50011"/>
    </source>
</evidence>
<dbReference type="EMBL" id="FOAZ01000045">
    <property type="protein sequence ID" value="SEM69728.1"/>
    <property type="molecule type" value="Genomic_DNA"/>
</dbReference>
<name>A0A1H8AIS8_STRJI</name>
<dbReference type="RefSeq" id="WP_052439483.1">
    <property type="nucleotide sequence ID" value="NZ_FOAZ01000045.1"/>
</dbReference>
<dbReference type="SUPFAM" id="SSF56112">
    <property type="entry name" value="Protein kinase-like (PK-like)"/>
    <property type="match status" value="1"/>
</dbReference>
<dbReference type="GO" id="GO:0004672">
    <property type="term" value="F:protein kinase activity"/>
    <property type="evidence" value="ECO:0007669"/>
    <property type="project" value="InterPro"/>
</dbReference>
<dbReference type="AlphaFoldDB" id="A0A1H8AIS8"/>
<feature type="domain" description="Protein kinase" evidence="1">
    <location>
        <begin position="1"/>
        <end position="284"/>
    </location>
</feature>
<gene>
    <name evidence="2" type="ORF">SAMN05414137_1452</name>
</gene>
<evidence type="ECO:0000313" key="3">
    <source>
        <dbReference type="Proteomes" id="UP000183015"/>
    </source>
</evidence>